<feature type="transmembrane region" description="Helical" evidence="1">
    <location>
        <begin position="21"/>
        <end position="40"/>
    </location>
</feature>
<dbReference type="EMBL" id="SHKO01000001">
    <property type="protein sequence ID" value="RZT99504.1"/>
    <property type="molecule type" value="Genomic_DNA"/>
</dbReference>
<organism evidence="2 3">
    <name type="scientific">Advenella incenata</name>
    <dbReference type="NCBI Taxonomy" id="267800"/>
    <lineage>
        <taxon>Bacteria</taxon>
        <taxon>Pseudomonadati</taxon>
        <taxon>Pseudomonadota</taxon>
        <taxon>Betaproteobacteria</taxon>
        <taxon>Burkholderiales</taxon>
        <taxon>Alcaligenaceae</taxon>
    </lineage>
</organism>
<sequence>MNKTDEKPQIERLQYRASRMIWLGIAAIPFSLLSMYPVLVQPGESVYAPILLLCAPLVLAALLFVLGLRASHRALQLNNTRNTRVLENSEMRSLLLVSIQDTHHVINSKPVLRLILSDPQAQHRQYKITEPVSTLQLRDLQEGKAVPVLFLDDGRELRLGLDPQSSQQDWGFLSRFIREEQQQAW</sequence>
<evidence type="ECO:0000313" key="3">
    <source>
        <dbReference type="Proteomes" id="UP000293398"/>
    </source>
</evidence>
<keyword evidence="1" id="KW-0812">Transmembrane</keyword>
<dbReference type="AlphaFoldDB" id="A0A4Q7VT06"/>
<name>A0A4Q7VT06_9BURK</name>
<accession>A0A4Q7VT06</accession>
<feature type="transmembrane region" description="Helical" evidence="1">
    <location>
        <begin position="46"/>
        <end position="68"/>
    </location>
</feature>
<keyword evidence="3" id="KW-1185">Reference proteome</keyword>
<reference evidence="2 3" key="1">
    <citation type="submission" date="2019-02" db="EMBL/GenBank/DDBJ databases">
        <title>Genomic Encyclopedia of Type Strains, Phase IV (KMG-IV): sequencing the most valuable type-strain genomes for metagenomic binning, comparative biology and taxonomic classification.</title>
        <authorList>
            <person name="Goeker M."/>
        </authorList>
    </citation>
    <scope>NUCLEOTIDE SEQUENCE [LARGE SCALE GENOMIC DNA]</scope>
    <source>
        <strain evidence="2 3">DSM 23814</strain>
    </source>
</reference>
<dbReference type="RefSeq" id="WP_130303538.1">
    <property type="nucleotide sequence ID" value="NZ_SHKO01000001.1"/>
</dbReference>
<proteinExistence type="predicted"/>
<dbReference type="Proteomes" id="UP000293398">
    <property type="component" value="Unassembled WGS sequence"/>
</dbReference>
<evidence type="ECO:0000256" key="1">
    <source>
        <dbReference type="SAM" id="Phobius"/>
    </source>
</evidence>
<gene>
    <name evidence="2" type="ORF">EV681_1290</name>
</gene>
<protein>
    <submittedName>
        <fullName evidence="2">Uncharacterized protein</fullName>
    </submittedName>
</protein>
<comment type="caution">
    <text evidence="2">The sequence shown here is derived from an EMBL/GenBank/DDBJ whole genome shotgun (WGS) entry which is preliminary data.</text>
</comment>
<keyword evidence="1" id="KW-0472">Membrane</keyword>
<dbReference type="OrthoDB" id="8683947at2"/>
<keyword evidence="1" id="KW-1133">Transmembrane helix</keyword>
<evidence type="ECO:0000313" key="2">
    <source>
        <dbReference type="EMBL" id="RZT99504.1"/>
    </source>
</evidence>